<proteinExistence type="predicted"/>
<feature type="region of interest" description="Disordered" evidence="1">
    <location>
        <begin position="1"/>
        <end position="25"/>
    </location>
</feature>
<feature type="region of interest" description="Disordered" evidence="1">
    <location>
        <begin position="44"/>
        <end position="84"/>
    </location>
</feature>
<dbReference type="Proteomes" id="UP001432027">
    <property type="component" value="Unassembled WGS sequence"/>
</dbReference>
<reference evidence="2" key="1">
    <citation type="submission" date="2023-10" db="EMBL/GenBank/DDBJ databases">
        <title>Genome assembly of Pristionchus species.</title>
        <authorList>
            <person name="Yoshida K."/>
            <person name="Sommer R.J."/>
        </authorList>
    </citation>
    <scope>NUCLEOTIDE SEQUENCE</scope>
    <source>
        <strain evidence="2">RS0144</strain>
    </source>
</reference>
<protein>
    <submittedName>
        <fullName evidence="2">Uncharacterized protein</fullName>
    </submittedName>
</protein>
<comment type="caution">
    <text evidence="2">The sequence shown here is derived from an EMBL/GenBank/DDBJ whole genome shotgun (WGS) entry which is preliminary data.</text>
</comment>
<gene>
    <name evidence="2" type="ORF">PENTCL1PPCAC_10001</name>
</gene>
<feature type="non-terminal residue" evidence="2">
    <location>
        <position position="84"/>
    </location>
</feature>
<dbReference type="AlphaFoldDB" id="A0AAV5SX94"/>
<evidence type="ECO:0000256" key="1">
    <source>
        <dbReference type="SAM" id="MobiDB-lite"/>
    </source>
</evidence>
<keyword evidence="3" id="KW-1185">Reference proteome</keyword>
<feature type="non-terminal residue" evidence="2">
    <location>
        <position position="1"/>
    </location>
</feature>
<evidence type="ECO:0000313" key="3">
    <source>
        <dbReference type="Proteomes" id="UP001432027"/>
    </source>
</evidence>
<organism evidence="2 3">
    <name type="scientific">Pristionchus entomophagus</name>
    <dbReference type="NCBI Taxonomy" id="358040"/>
    <lineage>
        <taxon>Eukaryota</taxon>
        <taxon>Metazoa</taxon>
        <taxon>Ecdysozoa</taxon>
        <taxon>Nematoda</taxon>
        <taxon>Chromadorea</taxon>
        <taxon>Rhabditida</taxon>
        <taxon>Rhabditina</taxon>
        <taxon>Diplogasteromorpha</taxon>
        <taxon>Diplogasteroidea</taxon>
        <taxon>Neodiplogasteridae</taxon>
        <taxon>Pristionchus</taxon>
    </lineage>
</organism>
<accession>A0AAV5SX94</accession>
<evidence type="ECO:0000313" key="2">
    <source>
        <dbReference type="EMBL" id="GMS87826.1"/>
    </source>
</evidence>
<dbReference type="EMBL" id="BTSX01000003">
    <property type="protein sequence ID" value="GMS87826.1"/>
    <property type="molecule type" value="Genomic_DNA"/>
</dbReference>
<name>A0AAV5SX94_9BILA</name>
<sequence>RPYLSVRASAPVSQRSARPMPSLTPSACCSERIQESVRCVRMVPPNTGFDAQTAQSHRRRRLPPSLLPPPQPLHRRLPNPVQPP</sequence>